<dbReference type="KEGG" id="hgr:DW355_12255"/>
<feature type="transmembrane region" description="Helical" evidence="7">
    <location>
        <begin position="752"/>
        <end position="770"/>
    </location>
</feature>
<dbReference type="Pfam" id="PF12704">
    <property type="entry name" value="MacB_PCD"/>
    <property type="match status" value="1"/>
</dbReference>
<dbReference type="InterPro" id="IPR051447">
    <property type="entry name" value="Lipoprotein-release_system"/>
</dbReference>
<gene>
    <name evidence="10" type="ORF">DW355_12255</name>
</gene>
<dbReference type="OrthoDB" id="5137249at2"/>
<evidence type="ECO:0000256" key="6">
    <source>
        <dbReference type="ARBA" id="ARBA00023136"/>
    </source>
</evidence>
<dbReference type="InterPro" id="IPR003838">
    <property type="entry name" value="ABC3_permease_C"/>
</dbReference>
<feature type="transmembrane region" description="Helical" evidence="7">
    <location>
        <begin position="358"/>
        <end position="384"/>
    </location>
</feature>
<feature type="transmembrane region" description="Helical" evidence="7">
    <location>
        <begin position="270"/>
        <end position="292"/>
    </location>
</feature>
<evidence type="ECO:0000256" key="2">
    <source>
        <dbReference type="ARBA" id="ARBA00005236"/>
    </source>
</evidence>
<feature type="transmembrane region" description="Helical" evidence="7">
    <location>
        <begin position="12"/>
        <end position="37"/>
    </location>
</feature>
<evidence type="ECO:0000256" key="3">
    <source>
        <dbReference type="ARBA" id="ARBA00022475"/>
    </source>
</evidence>
<evidence type="ECO:0000259" key="8">
    <source>
        <dbReference type="Pfam" id="PF02687"/>
    </source>
</evidence>
<dbReference type="PROSITE" id="PS51257">
    <property type="entry name" value="PROKAR_LIPOPROTEIN"/>
    <property type="match status" value="1"/>
</dbReference>
<feature type="domain" description="ABC3 transporter permease C-terminal" evidence="8">
    <location>
        <begin position="270"/>
        <end position="383"/>
    </location>
</feature>
<evidence type="ECO:0000259" key="9">
    <source>
        <dbReference type="Pfam" id="PF12704"/>
    </source>
</evidence>
<dbReference type="InterPro" id="IPR025857">
    <property type="entry name" value="MacB_PCD"/>
</dbReference>
<feature type="domain" description="MacB-like periplasmic core" evidence="9">
    <location>
        <begin position="22"/>
        <end position="235"/>
    </location>
</feature>
<feature type="transmembrane region" description="Helical" evidence="7">
    <location>
        <begin position="313"/>
        <end position="338"/>
    </location>
</feature>
<dbReference type="Proteomes" id="UP000292939">
    <property type="component" value="Chromosome"/>
</dbReference>
<proteinExistence type="inferred from homology"/>
<name>A0A4V1A2M4_9BURK</name>
<dbReference type="GO" id="GO:0044874">
    <property type="term" value="P:lipoprotein localization to outer membrane"/>
    <property type="evidence" value="ECO:0007669"/>
    <property type="project" value="TreeGrafter"/>
</dbReference>
<comment type="similarity">
    <text evidence="2">Belongs to the ABC-4 integral membrane protein family. LolC/E subfamily.</text>
</comment>
<dbReference type="PANTHER" id="PTHR30489">
    <property type="entry name" value="LIPOPROTEIN-RELEASING SYSTEM TRANSMEMBRANE PROTEIN LOLE"/>
    <property type="match status" value="1"/>
</dbReference>
<protein>
    <submittedName>
        <fullName evidence="10">ABC transporter permease</fullName>
    </submittedName>
</protein>
<feature type="transmembrane region" description="Helical" evidence="7">
    <location>
        <begin position="655"/>
        <end position="675"/>
    </location>
</feature>
<dbReference type="AlphaFoldDB" id="A0A4V1A2M4"/>
<accession>A0A4V1A2M4</accession>
<evidence type="ECO:0000256" key="4">
    <source>
        <dbReference type="ARBA" id="ARBA00022692"/>
    </source>
</evidence>
<keyword evidence="5 7" id="KW-1133">Transmembrane helix</keyword>
<evidence type="ECO:0000313" key="11">
    <source>
        <dbReference type="Proteomes" id="UP000292939"/>
    </source>
</evidence>
<sequence length="787" mass="85005">MKALDRKILRDLRLLWSQALTIALVVACGIGGFLAMLSAVDSLAGARDDFYSADRFGDVFATVRRAPASVAARLVELPGVIDVQTTVEAMARVSVPGSIDPVMGQLIGLNPLALPRLNRVLLRSGRWAEGGARSGELEAVVTESFAQAHKLGPGATVNALVNGKQRMLRITGTALSPEYIFGGMMGVPDLRSFGVFWLDQAELAAALDMTGAFTRVTLKLAPGASRATVIDAVTRQLEPLGGSPAHGRDEQASHAMLDNEIREQRVLGTVLPAIFLAVAGFLLHVVTARLVATQREQIATLKALGYANRGIALHYLKLVAPMVLSGYLLGLLLGDWLGQGLTRLYADFFHFPSFEHRIPFSLAAGALAIVALTAVMGTLTAIAATVRLSPAEAMQAPAPGRFRRALLERLPGLRPTPAFRMIVRNIERKPLRTAVTIGGIAAAVAIVIMGNFFRDAMEVIIHTQFNLAMRGDLIVWANDQVDEGAARELARLPGVLQVEAGYRVSVRFINGARSENGLVNGLAAMPQLQRVVDVDRREAFAGTHGLLMTDRLADKLGVRPGDTVTLQVREGRRQERQVIVERTVRDMMGLNSYMEREALLRLLGEGHVANNFSLRVESGALPHVLETTRDLPRIAGAFSKATLLRNMREVSARNILIMSSILTVFATVIAVGVVYNNARIALSERTWELASLRVLGFTRAEVSFILLGELALGIALALPLGMALGSALTHTIVELMRSDQFLFPVEIQPRTYAWSAVAVVAAGVASALVVRRRIDSLDMVAALKTRE</sequence>
<comment type="subcellular location">
    <subcellularLocation>
        <location evidence="1">Cell membrane</location>
        <topology evidence="1">Multi-pass membrane protein</topology>
    </subcellularLocation>
</comment>
<reference evidence="10 11" key="1">
    <citation type="submission" date="2018-07" db="EMBL/GenBank/DDBJ databases">
        <title>Exploring interactions and the metabolic potential of the ultra-small soil bacteria Hylemonella gracilis.</title>
        <authorList>
            <person name="Tyc O."/>
            <person name="Kulkarni P."/>
            <person name="Gawehns F."/>
            <person name="Hundscheid M."/>
            <person name="Zweers H."/>
            <person name="Garbeva P."/>
        </authorList>
    </citation>
    <scope>NUCLEOTIDE SEQUENCE [LARGE SCALE GENOMIC DNA]</scope>
    <source>
        <strain evidence="10 11">NS1</strain>
    </source>
</reference>
<evidence type="ECO:0000256" key="1">
    <source>
        <dbReference type="ARBA" id="ARBA00004651"/>
    </source>
</evidence>
<evidence type="ECO:0000256" key="5">
    <source>
        <dbReference type="ARBA" id="ARBA00022989"/>
    </source>
</evidence>
<dbReference type="Pfam" id="PF02687">
    <property type="entry name" value="FtsX"/>
    <property type="match status" value="2"/>
</dbReference>
<keyword evidence="3" id="KW-1003">Cell membrane</keyword>
<keyword evidence="6 7" id="KW-0472">Membrane</keyword>
<keyword evidence="4 7" id="KW-0812">Transmembrane</keyword>
<dbReference type="EMBL" id="CP031395">
    <property type="protein sequence ID" value="QBK06559.1"/>
    <property type="molecule type" value="Genomic_DNA"/>
</dbReference>
<evidence type="ECO:0000256" key="7">
    <source>
        <dbReference type="SAM" id="Phobius"/>
    </source>
</evidence>
<feature type="transmembrane region" description="Helical" evidence="7">
    <location>
        <begin position="702"/>
        <end position="732"/>
    </location>
</feature>
<dbReference type="GO" id="GO:0098797">
    <property type="term" value="C:plasma membrane protein complex"/>
    <property type="evidence" value="ECO:0007669"/>
    <property type="project" value="TreeGrafter"/>
</dbReference>
<dbReference type="PANTHER" id="PTHR30489:SF0">
    <property type="entry name" value="LIPOPROTEIN-RELEASING SYSTEM TRANSMEMBRANE PROTEIN LOLE"/>
    <property type="match status" value="1"/>
</dbReference>
<feature type="transmembrane region" description="Helical" evidence="7">
    <location>
        <begin position="431"/>
        <end position="453"/>
    </location>
</feature>
<evidence type="ECO:0000313" key="10">
    <source>
        <dbReference type="EMBL" id="QBK06559.1"/>
    </source>
</evidence>
<feature type="domain" description="ABC3 transporter permease C-terminal" evidence="8">
    <location>
        <begin position="661"/>
        <end position="774"/>
    </location>
</feature>
<organism evidence="10 11">
    <name type="scientific">Hylemonella gracilis</name>
    <dbReference type="NCBI Taxonomy" id="80880"/>
    <lineage>
        <taxon>Bacteria</taxon>
        <taxon>Pseudomonadati</taxon>
        <taxon>Pseudomonadota</taxon>
        <taxon>Betaproteobacteria</taxon>
        <taxon>Burkholderiales</taxon>
        <taxon>Comamonadaceae</taxon>
        <taxon>Hylemonella</taxon>
    </lineage>
</organism>